<feature type="domain" description="Signal transduction histidine kinase subgroup 3 dimerisation and phosphoacceptor" evidence="12">
    <location>
        <begin position="195"/>
        <end position="260"/>
    </location>
</feature>
<dbReference type="Pfam" id="PF07730">
    <property type="entry name" value="HisKA_3"/>
    <property type="match status" value="1"/>
</dbReference>
<evidence type="ECO:0000256" key="6">
    <source>
        <dbReference type="ARBA" id="ARBA00022777"/>
    </source>
</evidence>
<evidence type="ECO:0000256" key="3">
    <source>
        <dbReference type="ARBA" id="ARBA00022553"/>
    </source>
</evidence>
<keyword evidence="10" id="KW-0472">Membrane</keyword>
<evidence type="ECO:0000313" key="14">
    <source>
        <dbReference type="EMBL" id="KKZ70553.1"/>
    </source>
</evidence>
<evidence type="ECO:0000259" key="12">
    <source>
        <dbReference type="Pfam" id="PF07730"/>
    </source>
</evidence>
<feature type="compositionally biased region" description="Basic and acidic residues" evidence="9">
    <location>
        <begin position="325"/>
        <end position="341"/>
    </location>
</feature>
<reference evidence="14 15" key="1">
    <citation type="submission" date="2015-05" db="EMBL/GenBank/DDBJ databases">
        <title>Draft Genome assembly of Streptomyces showdoensis.</title>
        <authorList>
            <person name="Thapa K.K."/>
            <person name="Metsa-Ketela M."/>
        </authorList>
    </citation>
    <scope>NUCLEOTIDE SEQUENCE [LARGE SCALE GENOMIC DNA]</scope>
    <source>
        <strain evidence="14 15">ATCC 15227</strain>
    </source>
</reference>
<dbReference type="GO" id="GO:0016020">
    <property type="term" value="C:membrane"/>
    <property type="evidence" value="ECO:0007669"/>
    <property type="project" value="InterPro"/>
</dbReference>
<accession>A0A2P2GGC2</accession>
<keyword evidence="4" id="KW-0808">Transferase</keyword>
<dbReference type="GO" id="GO:0000155">
    <property type="term" value="F:phosphorelay sensor kinase activity"/>
    <property type="evidence" value="ECO:0007669"/>
    <property type="project" value="InterPro"/>
</dbReference>
<keyword evidence="5" id="KW-0547">Nucleotide-binding</keyword>
<dbReference type="AlphaFoldDB" id="A0A2P2GGC2"/>
<sequence length="466" mass="48511">MRESIKEAGRATLHLLLGAAVSLLCYLMIGVVLFTGFLTLTVIGAGVLPESVLLLRRLAGWERRRTAARSGAPVPEAYLPLEGPLPERVRTAVADPSTFADLRWLAAQLVYGMVLLYGAMVLWAPALLVDGVWAGLAGRRPVLLPLIGRLADREADWSRTLLTPGPSAARDAALAARIEQLTATRAGAVAAHGAELRRIERDLHDGAQARLVALSMRIGLARRAYASDPATALKLLDDAQDQAEEALAELRHVVRGIHPPILTDRGLTGAVRALAASSGLEVTVTTEALEGTADVPARTAGGPEPEVASGAPEGTHCPLEGTLRGSDRPRRGSERPRRGSEGTHLAPEGTHRAPEGTRRGPAGPPGAAPRAPAAVEAAAYFAVAEALTNAAKHSGATHASVLLARTPTGLRAAVRDEGRGGAEAAEGAGSGLLGLRRRVAALDGTVRLTSPVGGPTVIEVELPCVW</sequence>
<evidence type="ECO:0000256" key="5">
    <source>
        <dbReference type="ARBA" id="ARBA00022741"/>
    </source>
</evidence>
<dbReference type="InterPro" id="IPR025828">
    <property type="entry name" value="Put_sensor_dom"/>
</dbReference>
<keyword evidence="15" id="KW-1185">Reference proteome</keyword>
<feature type="compositionally biased region" description="Basic and acidic residues" evidence="9">
    <location>
        <begin position="349"/>
        <end position="358"/>
    </location>
</feature>
<dbReference type="InterPro" id="IPR036890">
    <property type="entry name" value="HATPase_C_sf"/>
</dbReference>
<dbReference type="PANTHER" id="PTHR24421">
    <property type="entry name" value="NITRATE/NITRITE SENSOR PROTEIN NARX-RELATED"/>
    <property type="match status" value="1"/>
</dbReference>
<feature type="transmembrane region" description="Helical" evidence="10">
    <location>
        <begin position="12"/>
        <end position="31"/>
    </location>
</feature>
<comment type="caution">
    <text evidence="14">The sequence shown here is derived from an EMBL/GenBank/DDBJ whole genome shotgun (WGS) entry which is preliminary data.</text>
</comment>
<evidence type="ECO:0000259" key="13">
    <source>
        <dbReference type="Pfam" id="PF13796"/>
    </source>
</evidence>
<keyword evidence="10" id="KW-1133">Transmembrane helix</keyword>
<dbReference type="GO" id="GO:0046983">
    <property type="term" value="F:protein dimerization activity"/>
    <property type="evidence" value="ECO:0007669"/>
    <property type="project" value="InterPro"/>
</dbReference>
<organism evidence="14 15">
    <name type="scientific">Streptomyces showdoensis</name>
    <dbReference type="NCBI Taxonomy" id="68268"/>
    <lineage>
        <taxon>Bacteria</taxon>
        <taxon>Bacillati</taxon>
        <taxon>Actinomycetota</taxon>
        <taxon>Actinomycetes</taxon>
        <taxon>Kitasatosporales</taxon>
        <taxon>Streptomycetaceae</taxon>
        <taxon>Streptomyces</taxon>
    </lineage>
</organism>
<evidence type="ECO:0000256" key="2">
    <source>
        <dbReference type="ARBA" id="ARBA00012438"/>
    </source>
</evidence>
<keyword evidence="7" id="KW-0067">ATP-binding</keyword>
<feature type="transmembrane region" description="Helical" evidence="10">
    <location>
        <begin position="37"/>
        <end position="55"/>
    </location>
</feature>
<evidence type="ECO:0000256" key="7">
    <source>
        <dbReference type="ARBA" id="ARBA00022840"/>
    </source>
</evidence>
<dbReference type="InterPro" id="IPR050482">
    <property type="entry name" value="Sensor_HK_TwoCompSys"/>
</dbReference>
<dbReference type="OrthoDB" id="5242012at2"/>
<feature type="region of interest" description="Disordered" evidence="9">
    <location>
        <begin position="285"/>
        <end position="370"/>
    </location>
</feature>
<comment type="catalytic activity">
    <reaction evidence="1">
        <text>ATP + protein L-histidine = ADP + protein N-phospho-L-histidine.</text>
        <dbReference type="EC" id="2.7.13.3"/>
    </reaction>
</comment>
<dbReference type="PANTHER" id="PTHR24421:SF10">
    <property type="entry name" value="NITRATE_NITRITE SENSOR PROTEIN NARQ"/>
    <property type="match status" value="1"/>
</dbReference>
<evidence type="ECO:0000256" key="8">
    <source>
        <dbReference type="ARBA" id="ARBA00023012"/>
    </source>
</evidence>
<dbReference type="InterPro" id="IPR003594">
    <property type="entry name" value="HATPase_dom"/>
</dbReference>
<dbReference type="EC" id="2.7.13.3" evidence="2"/>
<feature type="domain" description="Putative sensor" evidence="13">
    <location>
        <begin position="14"/>
        <end position="151"/>
    </location>
</feature>
<keyword evidence="6 14" id="KW-0418">Kinase</keyword>
<dbReference type="SUPFAM" id="SSF55874">
    <property type="entry name" value="ATPase domain of HSP90 chaperone/DNA topoisomerase II/histidine kinase"/>
    <property type="match status" value="1"/>
</dbReference>
<dbReference type="InterPro" id="IPR011712">
    <property type="entry name" value="Sig_transdc_His_kin_sub3_dim/P"/>
</dbReference>
<dbReference type="Pfam" id="PF13796">
    <property type="entry name" value="Sensor"/>
    <property type="match status" value="1"/>
</dbReference>
<name>A0A2P2GGC2_STREW</name>
<dbReference type="Proteomes" id="UP000265325">
    <property type="component" value="Unassembled WGS sequence"/>
</dbReference>
<dbReference type="Gene3D" id="6.10.250.2870">
    <property type="match status" value="1"/>
</dbReference>
<evidence type="ECO:0000256" key="10">
    <source>
        <dbReference type="SAM" id="Phobius"/>
    </source>
</evidence>
<dbReference type="RefSeq" id="WP_046910844.1">
    <property type="nucleotide sequence ID" value="NZ_BAAAXG010000026.1"/>
</dbReference>
<feature type="domain" description="Histidine kinase/HSP90-like ATPase" evidence="11">
    <location>
        <begin position="378"/>
        <end position="463"/>
    </location>
</feature>
<protein>
    <recommendedName>
        <fullName evidence="2">histidine kinase</fullName>
        <ecNumber evidence="2">2.7.13.3</ecNumber>
    </recommendedName>
</protein>
<evidence type="ECO:0000259" key="11">
    <source>
        <dbReference type="Pfam" id="PF02518"/>
    </source>
</evidence>
<proteinExistence type="predicted"/>
<dbReference type="GO" id="GO:0005524">
    <property type="term" value="F:ATP binding"/>
    <property type="evidence" value="ECO:0007669"/>
    <property type="project" value="UniProtKB-KW"/>
</dbReference>
<evidence type="ECO:0000256" key="9">
    <source>
        <dbReference type="SAM" id="MobiDB-lite"/>
    </source>
</evidence>
<keyword evidence="3" id="KW-0597">Phosphoprotein</keyword>
<keyword evidence="10" id="KW-0812">Transmembrane</keyword>
<dbReference type="EMBL" id="LAQS01000055">
    <property type="protein sequence ID" value="KKZ70553.1"/>
    <property type="molecule type" value="Genomic_DNA"/>
</dbReference>
<gene>
    <name evidence="14" type="ORF">VO63_28115</name>
</gene>
<dbReference type="Gene3D" id="3.30.565.10">
    <property type="entry name" value="Histidine kinase-like ATPase, C-terminal domain"/>
    <property type="match status" value="1"/>
</dbReference>
<keyword evidence="8" id="KW-0902">Two-component regulatory system</keyword>
<dbReference type="Pfam" id="PF02518">
    <property type="entry name" value="HATPase_c"/>
    <property type="match status" value="1"/>
</dbReference>
<evidence type="ECO:0000313" key="15">
    <source>
        <dbReference type="Proteomes" id="UP000265325"/>
    </source>
</evidence>
<feature type="transmembrane region" description="Helical" evidence="10">
    <location>
        <begin position="109"/>
        <end position="136"/>
    </location>
</feature>
<evidence type="ECO:0000256" key="1">
    <source>
        <dbReference type="ARBA" id="ARBA00000085"/>
    </source>
</evidence>
<evidence type="ECO:0000256" key="4">
    <source>
        <dbReference type="ARBA" id="ARBA00022679"/>
    </source>
</evidence>